<reference evidence="1" key="2">
    <citation type="submission" date="2020-09" db="EMBL/GenBank/DDBJ databases">
        <authorList>
            <person name="Sun Q."/>
            <person name="Zhou Y."/>
        </authorList>
    </citation>
    <scope>NUCLEOTIDE SEQUENCE</scope>
    <source>
        <strain evidence="1">CGMCC 1.12506</strain>
    </source>
</reference>
<evidence type="ECO:0000313" key="1">
    <source>
        <dbReference type="EMBL" id="GGD23996.1"/>
    </source>
</evidence>
<comment type="caution">
    <text evidence="1">The sequence shown here is derived from an EMBL/GenBank/DDBJ whole genome shotgun (WGS) entry which is preliminary data.</text>
</comment>
<protein>
    <recommendedName>
        <fullName evidence="3">DUF4861 domain-containing protein</fullName>
    </recommendedName>
</protein>
<keyword evidence="2" id="KW-1185">Reference proteome</keyword>
<gene>
    <name evidence="1" type="ORF">GCM10011343_12710</name>
</gene>
<accession>A0A917DAS7</accession>
<dbReference type="Pfam" id="PF16153">
    <property type="entry name" value="DUF4861"/>
    <property type="match status" value="1"/>
</dbReference>
<evidence type="ECO:0008006" key="3">
    <source>
        <dbReference type="Google" id="ProtNLM"/>
    </source>
</evidence>
<dbReference type="RefSeq" id="WP_188361712.1">
    <property type="nucleotide sequence ID" value="NZ_BMFG01000004.1"/>
</dbReference>
<organism evidence="1 2">
    <name type="scientific">Flavobacterium orientale</name>
    <dbReference type="NCBI Taxonomy" id="1756020"/>
    <lineage>
        <taxon>Bacteria</taxon>
        <taxon>Pseudomonadati</taxon>
        <taxon>Bacteroidota</taxon>
        <taxon>Flavobacteriia</taxon>
        <taxon>Flavobacteriales</taxon>
        <taxon>Flavobacteriaceae</taxon>
        <taxon>Flavobacterium</taxon>
    </lineage>
</organism>
<name>A0A917DAS7_9FLAO</name>
<proteinExistence type="predicted"/>
<reference evidence="1" key="1">
    <citation type="journal article" date="2014" name="Int. J. Syst. Evol. Microbiol.">
        <title>Complete genome sequence of Corynebacterium casei LMG S-19264T (=DSM 44701T), isolated from a smear-ripened cheese.</title>
        <authorList>
            <consortium name="US DOE Joint Genome Institute (JGI-PGF)"/>
            <person name="Walter F."/>
            <person name="Albersmeier A."/>
            <person name="Kalinowski J."/>
            <person name="Ruckert C."/>
        </authorList>
    </citation>
    <scope>NUCLEOTIDE SEQUENCE</scope>
    <source>
        <strain evidence="1">CGMCC 1.12506</strain>
    </source>
</reference>
<dbReference type="AlphaFoldDB" id="A0A917DAS7"/>
<dbReference type="EMBL" id="BMFG01000004">
    <property type="protein sequence ID" value="GGD23996.1"/>
    <property type="molecule type" value="Genomic_DNA"/>
</dbReference>
<dbReference type="InterPro" id="IPR032342">
    <property type="entry name" value="DUF4861"/>
</dbReference>
<evidence type="ECO:0000313" key="2">
    <source>
        <dbReference type="Proteomes" id="UP000625735"/>
    </source>
</evidence>
<sequence length="325" mass="37112">MNSTKSIIAITTLFTLVSCNSSKVTTNQNEKQKTYAEISVKEGGKWNGKKYEGGTFKNINQLQVPENHTDHSFYIRYEGPGWESNKIGYRLYLDWRNAIDIFGKLTDEMVLPKVGQDGFDSYHNMDEWGADILKVGKGLGIGSIGRMVNNEMNHFKEVDATFTKVENFNNKSVVSIDYTGWKTNEQKTNLKSELSIFPDERYTKHTIQLSEALNGICTGIVNLYNLPMIQKGNDSNKWAYIATYGKQTLFDDNLGMAIFYEVIDAEKVYQGPHDHLIQFKPTTQPIDFYFLGAWDKEVGGITTEKEFFEYLDTLLNKLNTTNKLN</sequence>
<dbReference type="Proteomes" id="UP000625735">
    <property type="component" value="Unassembled WGS sequence"/>
</dbReference>
<dbReference type="PROSITE" id="PS51257">
    <property type="entry name" value="PROKAR_LIPOPROTEIN"/>
    <property type="match status" value="1"/>
</dbReference>